<sequence length="512" mass="56816">MSGKGELPYRQLFIICVCRFAEPICFTVIFPFIVQMVRDFDIAREEDVGFYVGFLTSSFALCQLLTGMQWGSLSDRIGRRPTILMGMSGAIISILLFGISKSYWWALCSRSLCGLLNGNVSIYKSAVAELTLDVPAEKRARAFSMLPLLYGLGCIIGPSLGGFLSHPVTAFPGLFDNHGALTEFLIEYPYFLPCFISASFCTFGLCIGYFYLEESLGGIHQQEKLRAKKQMHTHQQEQPLLTQTDDDQGYQTFDSRTSKPSLPPPPTLREALTPAVLAISLSYGIYAYQVVFYDELFPIWTASSRKLGGLGFKTDEIGTALAYTGVMTLVGQLFVMPKLVGRFGLVPLYRVVLTILVFVYIIQGYVRLLYDVPDTHGEVGTKQWVWVGLFIILTIKTICQTIAFTGCTLLVNNCAPLRSLGAINGFSQCCASFMRALGPATCGILWSQSVVATWLPFGVRSQIVWMFLSVIAVVTVWTAMRLDPKKYERDPFEDDIPATDDSDDDHSSDTAV</sequence>
<feature type="region of interest" description="Disordered" evidence="6">
    <location>
        <begin position="488"/>
        <end position="512"/>
    </location>
</feature>
<name>A0A1X2GHT1_9FUNG</name>
<dbReference type="Proteomes" id="UP000242146">
    <property type="component" value="Unassembled WGS sequence"/>
</dbReference>
<comment type="caution">
    <text evidence="9">The sequence shown here is derived from an EMBL/GenBank/DDBJ whole genome shotgun (WGS) entry which is preliminary data.</text>
</comment>
<evidence type="ECO:0000259" key="8">
    <source>
        <dbReference type="PROSITE" id="PS50850"/>
    </source>
</evidence>
<comment type="subcellular location">
    <subcellularLocation>
        <location evidence="1">Membrane</location>
        <topology evidence="1">Multi-pass membrane protein</topology>
    </subcellularLocation>
</comment>
<feature type="domain" description="Major facilitator superfamily (MFS) profile" evidence="8">
    <location>
        <begin position="11"/>
        <end position="487"/>
    </location>
</feature>
<dbReference type="AlphaFoldDB" id="A0A1X2GHT1"/>
<evidence type="ECO:0000256" key="6">
    <source>
        <dbReference type="SAM" id="MobiDB-lite"/>
    </source>
</evidence>
<dbReference type="InterPro" id="IPR001958">
    <property type="entry name" value="Tet-R_TetA/multi-R_MdtG-like"/>
</dbReference>
<keyword evidence="4 7" id="KW-1133">Transmembrane helix</keyword>
<feature type="transmembrane region" description="Helical" evidence="7">
    <location>
        <begin position="386"/>
        <end position="411"/>
    </location>
</feature>
<evidence type="ECO:0000313" key="10">
    <source>
        <dbReference type="Proteomes" id="UP000242146"/>
    </source>
</evidence>
<feature type="transmembrane region" description="Helical" evidence="7">
    <location>
        <begin position="12"/>
        <end position="36"/>
    </location>
</feature>
<accession>A0A1X2GHT1</accession>
<keyword evidence="5 7" id="KW-0472">Membrane</keyword>
<dbReference type="CDD" id="cd17330">
    <property type="entry name" value="MFS_SLC46_TetA_like"/>
    <property type="match status" value="1"/>
</dbReference>
<feature type="transmembrane region" description="Helical" evidence="7">
    <location>
        <begin position="271"/>
        <end position="291"/>
    </location>
</feature>
<evidence type="ECO:0000256" key="7">
    <source>
        <dbReference type="SAM" id="Phobius"/>
    </source>
</evidence>
<feature type="transmembrane region" description="Helical" evidence="7">
    <location>
        <begin position="48"/>
        <end position="70"/>
    </location>
</feature>
<dbReference type="OrthoDB" id="419616at2759"/>
<keyword evidence="3 7" id="KW-0812">Transmembrane</keyword>
<evidence type="ECO:0000256" key="5">
    <source>
        <dbReference type="ARBA" id="ARBA00023136"/>
    </source>
</evidence>
<dbReference type="InterPro" id="IPR036259">
    <property type="entry name" value="MFS_trans_sf"/>
</dbReference>
<dbReference type="GO" id="GO:0016020">
    <property type="term" value="C:membrane"/>
    <property type="evidence" value="ECO:0007669"/>
    <property type="project" value="UniProtKB-SubCell"/>
</dbReference>
<evidence type="ECO:0000256" key="2">
    <source>
        <dbReference type="ARBA" id="ARBA00022448"/>
    </source>
</evidence>
<dbReference type="InterPro" id="IPR011701">
    <property type="entry name" value="MFS"/>
</dbReference>
<feature type="transmembrane region" description="Helical" evidence="7">
    <location>
        <begin position="432"/>
        <end position="457"/>
    </location>
</feature>
<evidence type="ECO:0000256" key="4">
    <source>
        <dbReference type="ARBA" id="ARBA00022989"/>
    </source>
</evidence>
<organism evidence="9 10">
    <name type="scientific">Hesseltinella vesiculosa</name>
    <dbReference type="NCBI Taxonomy" id="101127"/>
    <lineage>
        <taxon>Eukaryota</taxon>
        <taxon>Fungi</taxon>
        <taxon>Fungi incertae sedis</taxon>
        <taxon>Mucoromycota</taxon>
        <taxon>Mucoromycotina</taxon>
        <taxon>Mucoromycetes</taxon>
        <taxon>Mucorales</taxon>
        <taxon>Cunninghamellaceae</taxon>
        <taxon>Hesseltinella</taxon>
    </lineage>
</organism>
<evidence type="ECO:0000256" key="3">
    <source>
        <dbReference type="ARBA" id="ARBA00022692"/>
    </source>
</evidence>
<proteinExistence type="predicted"/>
<evidence type="ECO:0000256" key="1">
    <source>
        <dbReference type="ARBA" id="ARBA00004141"/>
    </source>
</evidence>
<feature type="transmembrane region" description="Helical" evidence="7">
    <location>
        <begin position="188"/>
        <end position="212"/>
    </location>
</feature>
<dbReference type="InterPro" id="IPR020846">
    <property type="entry name" value="MFS_dom"/>
</dbReference>
<keyword evidence="2" id="KW-0813">Transport</keyword>
<feature type="compositionally biased region" description="Acidic residues" evidence="6">
    <location>
        <begin position="491"/>
        <end position="504"/>
    </location>
</feature>
<gene>
    <name evidence="9" type="ORF">DM01DRAFT_1336041</name>
</gene>
<dbReference type="EMBL" id="MCGT01000015">
    <property type="protein sequence ID" value="ORX53499.1"/>
    <property type="molecule type" value="Genomic_DNA"/>
</dbReference>
<feature type="transmembrane region" description="Helical" evidence="7">
    <location>
        <begin position="148"/>
        <end position="168"/>
    </location>
</feature>
<dbReference type="Pfam" id="PF07690">
    <property type="entry name" value="MFS_1"/>
    <property type="match status" value="1"/>
</dbReference>
<keyword evidence="10" id="KW-1185">Reference proteome</keyword>
<dbReference type="Gene3D" id="1.20.1250.20">
    <property type="entry name" value="MFS general substrate transporter like domains"/>
    <property type="match status" value="1"/>
</dbReference>
<dbReference type="PANTHER" id="PTHR23504">
    <property type="entry name" value="MAJOR FACILITATOR SUPERFAMILY DOMAIN-CONTAINING PROTEIN 10"/>
    <property type="match status" value="1"/>
</dbReference>
<dbReference type="GO" id="GO:0022857">
    <property type="term" value="F:transmembrane transporter activity"/>
    <property type="evidence" value="ECO:0007669"/>
    <property type="project" value="InterPro"/>
</dbReference>
<feature type="region of interest" description="Disordered" evidence="6">
    <location>
        <begin position="227"/>
        <end position="265"/>
    </location>
</feature>
<feature type="transmembrane region" description="Helical" evidence="7">
    <location>
        <begin position="317"/>
        <end position="336"/>
    </location>
</feature>
<reference evidence="9 10" key="1">
    <citation type="submission" date="2016-07" db="EMBL/GenBank/DDBJ databases">
        <title>Pervasive Adenine N6-methylation of Active Genes in Fungi.</title>
        <authorList>
            <consortium name="DOE Joint Genome Institute"/>
            <person name="Mondo S.J."/>
            <person name="Dannebaum R.O."/>
            <person name="Kuo R.C."/>
            <person name="Labutti K."/>
            <person name="Haridas S."/>
            <person name="Kuo A."/>
            <person name="Salamov A."/>
            <person name="Ahrendt S.R."/>
            <person name="Lipzen A."/>
            <person name="Sullivan W."/>
            <person name="Andreopoulos W.B."/>
            <person name="Clum A."/>
            <person name="Lindquist E."/>
            <person name="Daum C."/>
            <person name="Ramamoorthy G.K."/>
            <person name="Gryganskyi A."/>
            <person name="Culley D."/>
            <person name="Magnuson J.K."/>
            <person name="James T.Y."/>
            <person name="O'Malley M.A."/>
            <person name="Stajich J.E."/>
            <person name="Spatafora J.W."/>
            <person name="Visel A."/>
            <person name="Grigoriev I.V."/>
        </authorList>
    </citation>
    <scope>NUCLEOTIDE SEQUENCE [LARGE SCALE GENOMIC DNA]</scope>
    <source>
        <strain evidence="9 10">NRRL 3301</strain>
    </source>
</reference>
<feature type="transmembrane region" description="Helical" evidence="7">
    <location>
        <begin position="348"/>
        <end position="366"/>
    </location>
</feature>
<dbReference type="PANTHER" id="PTHR23504:SF15">
    <property type="entry name" value="MAJOR FACILITATOR SUPERFAMILY (MFS) PROFILE DOMAIN-CONTAINING PROTEIN"/>
    <property type="match status" value="1"/>
</dbReference>
<dbReference type="PROSITE" id="PS50850">
    <property type="entry name" value="MFS"/>
    <property type="match status" value="1"/>
</dbReference>
<protein>
    <submittedName>
        <fullName evidence="9">MFS general substrate transporter</fullName>
    </submittedName>
</protein>
<feature type="compositionally biased region" description="Polar residues" evidence="6">
    <location>
        <begin position="236"/>
        <end position="255"/>
    </location>
</feature>
<dbReference type="PRINTS" id="PR01035">
    <property type="entry name" value="TCRTETA"/>
</dbReference>
<feature type="transmembrane region" description="Helical" evidence="7">
    <location>
        <begin position="463"/>
        <end position="480"/>
    </location>
</feature>
<evidence type="ECO:0000313" key="9">
    <source>
        <dbReference type="EMBL" id="ORX53499.1"/>
    </source>
</evidence>
<feature type="transmembrane region" description="Helical" evidence="7">
    <location>
        <begin position="82"/>
        <end position="100"/>
    </location>
</feature>
<dbReference type="SUPFAM" id="SSF103473">
    <property type="entry name" value="MFS general substrate transporter"/>
    <property type="match status" value="1"/>
</dbReference>